<comment type="caution">
    <text evidence="2">The sequence shown here is derived from an EMBL/GenBank/DDBJ whole genome shotgun (WGS) entry which is preliminary data.</text>
</comment>
<keyword evidence="1" id="KW-1133">Transmembrane helix</keyword>
<evidence type="ECO:0000256" key="1">
    <source>
        <dbReference type="SAM" id="Phobius"/>
    </source>
</evidence>
<keyword evidence="1" id="KW-0472">Membrane</keyword>
<accession>A0ABR0T6H5</accession>
<feature type="transmembrane region" description="Helical" evidence="1">
    <location>
        <begin position="12"/>
        <end position="29"/>
    </location>
</feature>
<sequence length="78" mass="8783">MAPAFHDADGAVLLIIAALFIMASAIYVLDSHYPRRGQGLRRHGRALLGEAKEGQLLPLFWPNGNRDFVFEMHHSVIW</sequence>
<evidence type="ECO:0000313" key="3">
    <source>
        <dbReference type="Proteomes" id="UP001341245"/>
    </source>
</evidence>
<evidence type="ECO:0000313" key="2">
    <source>
        <dbReference type="EMBL" id="KAK6000049.1"/>
    </source>
</evidence>
<proteinExistence type="predicted"/>
<reference evidence="2 3" key="1">
    <citation type="submission" date="2023-11" db="EMBL/GenBank/DDBJ databases">
        <title>Draft genome sequence and annotation of the polyextremotolerant black yeast-like fungus Aureobasidium pullulans NRRL 62042.</title>
        <authorList>
            <person name="Dielentheis-Frenken M.R.E."/>
            <person name="Wibberg D."/>
            <person name="Blank L.M."/>
            <person name="Tiso T."/>
        </authorList>
    </citation>
    <scope>NUCLEOTIDE SEQUENCE [LARGE SCALE GENOMIC DNA]</scope>
    <source>
        <strain evidence="2 3">NRRL 62042</strain>
    </source>
</reference>
<keyword evidence="3" id="KW-1185">Reference proteome</keyword>
<dbReference type="Proteomes" id="UP001341245">
    <property type="component" value="Unassembled WGS sequence"/>
</dbReference>
<keyword evidence="1" id="KW-0812">Transmembrane</keyword>
<gene>
    <name evidence="2" type="ORF">QM012_004037</name>
</gene>
<name>A0ABR0T6H5_AURPU</name>
<organism evidence="2 3">
    <name type="scientific">Aureobasidium pullulans</name>
    <name type="common">Black yeast</name>
    <name type="synonym">Pullularia pullulans</name>
    <dbReference type="NCBI Taxonomy" id="5580"/>
    <lineage>
        <taxon>Eukaryota</taxon>
        <taxon>Fungi</taxon>
        <taxon>Dikarya</taxon>
        <taxon>Ascomycota</taxon>
        <taxon>Pezizomycotina</taxon>
        <taxon>Dothideomycetes</taxon>
        <taxon>Dothideomycetidae</taxon>
        <taxon>Dothideales</taxon>
        <taxon>Saccotheciaceae</taxon>
        <taxon>Aureobasidium</taxon>
    </lineage>
</organism>
<dbReference type="EMBL" id="JASGXD010000019">
    <property type="protein sequence ID" value="KAK6000049.1"/>
    <property type="molecule type" value="Genomic_DNA"/>
</dbReference>
<protein>
    <submittedName>
        <fullName evidence="2">Uncharacterized protein</fullName>
    </submittedName>
</protein>